<dbReference type="GO" id="GO:0030980">
    <property type="term" value="P:alpha-glucan catabolic process"/>
    <property type="evidence" value="ECO:0007669"/>
    <property type="project" value="TreeGrafter"/>
</dbReference>
<dbReference type="SUPFAM" id="SSF51445">
    <property type="entry name" value="(Trans)glycosidases"/>
    <property type="match status" value="1"/>
</dbReference>
<protein>
    <submittedName>
        <fullName evidence="2">Malto-oligosyltrehalose synthase</fullName>
    </submittedName>
</protein>
<keyword evidence="3" id="KW-1185">Reference proteome</keyword>
<dbReference type="EMBL" id="VSSB01000001">
    <property type="protein sequence ID" value="TYL53332.1"/>
    <property type="molecule type" value="Genomic_DNA"/>
</dbReference>
<evidence type="ECO:0000313" key="2">
    <source>
        <dbReference type="EMBL" id="TYL53332.1"/>
    </source>
</evidence>
<name>A0A5S4V2V8_9MICO</name>
<dbReference type="CDD" id="cd11336">
    <property type="entry name" value="AmyAc_MTSase"/>
    <property type="match status" value="1"/>
</dbReference>
<dbReference type="PANTHER" id="PTHR10357">
    <property type="entry name" value="ALPHA-AMYLASE FAMILY MEMBER"/>
    <property type="match status" value="1"/>
</dbReference>
<dbReference type="AlphaFoldDB" id="A0A5S4V2V8"/>
<organism evidence="2 3">
    <name type="scientific">Agromyces mariniharenae</name>
    <dbReference type="NCBI Taxonomy" id="2604423"/>
    <lineage>
        <taxon>Bacteria</taxon>
        <taxon>Bacillati</taxon>
        <taxon>Actinomycetota</taxon>
        <taxon>Actinomycetes</taxon>
        <taxon>Micrococcales</taxon>
        <taxon>Microbacteriaceae</taxon>
        <taxon>Agromyces</taxon>
    </lineage>
</organism>
<dbReference type="Gene3D" id="3.20.20.80">
    <property type="entry name" value="Glycosidases"/>
    <property type="match status" value="4"/>
</dbReference>
<dbReference type="RefSeq" id="WP_148732801.1">
    <property type="nucleotide sequence ID" value="NZ_VSSB01000001.1"/>
</dbReference>
<dbReference type="Proteomes" id="UP000325243">
    <property type="component" value="Unassembled WGS sequence"/>
</dbReference>
<evidence type="ECO:0000313" key="3">
    <source>
        <dbReference type="Proteomes" id="UP000325243"/>
    </source>
</evidence>
<proteinExistence type="predicted"/>
<dbReference type="PANTHER" id="PTHR10357:SF216">
    <property type="entry name" value="MALTOOLIGOSYL TREHALOSE SYNTHASE-RELATED"/>
    <property type="match status" value="1"/>
</dbReference>
<gene>
    <name evidence="2" type="ORF">FYC51_06510</name>
</gene>
<evidence type="ECO:0000259" key="1">
    <source>
        <dbReference type="SMART" id="SM00642"/>
    </source>
</evidence>
<dbReference type="InterPro" id="IPR006047">
    <property type="entry name" value="GH13_cat_dom"/>
</dbReference>
<dbReference type="InterPro" id="IPR012767">
    <property type="entry name" value="Trehalose_TreY"/>
</dbReference>
<sequence>MPRTPVSTYRLQVRPSFDLDAVAGIVDYLHDLGADWLYLSPLLESEAGSDHGYDVVDHSRVDAARGGPEALERASAAAHEHGMGVLADLVPNHVGVATPAAMAWWWDVLANGRGSRYAQAFDIDWDFGGGRLRIPVLGGAGDVDALRLVAVPDGDGFELRYWDHRFPVASGTAEPGDDPVAVHDRQHYELVDWRRADFDLNYRRFFAVNTLAAIRVEVPWVFDESHVEVLRLLDAGLVDGLRVDHPDGLLDPGAYLERLAERTSGAYVLVEKILEGPERIPPGWPTDGTTGYDALADVDRVLVDPAGEAPLTELDTRLRGGDPVDWAVMIHGTKRAIADGILRSEVLRLDRTLIDATLAAPVATRAEPVEALAEPVEALAEPVEALAEPVEASAARGVAMPAPVPSTSSGTEIADAVAELLAWFPVYRSYLPFGVEHLHEAAERTVRHRPELGPVVERLLPILSDPGHPAALRFQQTSGMVMAKGVEDTAFYRYTRLTSLTEVGGDPAEFATDLDEFHARARDRHERMPRSMTTLSTHDTKRGEDVRARIDVIAELPGEWTAILDELRELAPLGDGPLEHLLWQAIVGAWPASRERLHAYAEKAAREAGNSTTWYEPDAAFEARMHALVDAVFDDERVANLVGRAVELLERPGWSNSLSAKLIQLTAPGVPDVYQGSELWEQSLVDPDNRRPVDFDLRRRILAMLDAGALPQVGAGGAAKLLVTNRALRLRRDRPDLFGDYTPLAASGPAAEHLVAFDRGGAITLATRLPVGLAARGGWGDTVVDLGSAPFVDVITRRRHAGGELRLAELLDRYPVALLADEGGTA</sequence>
<feature type="domain" description="Glycosyl hydrolase family 13 catalytic" evidence="1">
    <location>
        <begin position="5"/>
        <end position="396"/>
    </location>
</feature>
<dbReference type="InterPro" id="IPR017853">
    <property type="entry name" value="GH"/>
</dbReference>
<dbReference type="Pfam" id="PF00128">
    <property type="entry name" value="Alpha-amylase"/>
    <property type="match status" value="1"/>
</dbReference>
<dbReference type="GO" id="GO:0005992">
    <property type="term" value="P:trehalose biosynthetic process"/>
    <property type="evidence" value="ECO:0007669"/>
    <property type="project" value="TreeGrafter"/>
</dbReference>
<comment type="caution">
    <text evidence="2">The sequence shown here is derived from an EMBL/GenBank/DDBJ whole genome shotgun (WGS) entry which is preliminary data.</text>
</comment>
<reference evidence="2 3" key="1">
    <citation type="submission" date="2019-08" db="EMBL/GenBank/DDBJ databases">
        <authorList>
            <person name="Hu J."/>
        </authorList>
    </citation>
    <scope>NUCLEOTIDE SEQUENCE [LARGE SCALE GENOMIC DNA]</scope>
    <source>
        <strain evidence="2 3">NEAU-184</strain>
    </source>
</reference>
<dbReference type="SMART" id="SM00642">
    <property type="entry name" value="Aamy"/>
    <property type="match status" value="1"/>
</dbReference>
<accession>A0A5S4V2V8</accession>
<dbReference type="GO" id="GO:0047470">
    <property type="term" value="F:(1,4)-alpha-D-glucan 1-alpha-D-glucosylmutase activity"/>
    <property type="evidence" value="ECO:0007669"/>
    <property type="project" value="TreeGrafter"/>
</dbReference>